<feature type="domain" description="Tyrosine-protein phosphatase" evidence="1">
    <location>
        <begin position="100"/>
        <end position="240"/>
    </location>
</feature>
<dbReference type="PANTHER" id="PTHR46377">
    <property type="entry name" value="DUAL SPECIFICITY PROTEIN PHOSPHATASE 19"/>
    <property type="match status" value="1"/>
</dbReference>
<evidence type="ECO:0000313" key="3">
    <source>
        <dbReference type="Ensembl" id="ENSPNAP00000079464.1"/>
    </source>
</evidence>
<evidence type="ECO:0000259" key="2">
    <source>
        <dbReference type="PROSITE" id="PS50056"/>
    </source>
</evidence>
<dbReference type="InterPro" id="IPR029021">
    <property type="entry name" value="Prot-tyrosine_phosphatase-like"/>
</dbReference>
<name>A0AAR2LXJ3_PYGNA</name>
<dbReference type="AlphaFoldDB" id="A0AAR2LXJ3"/>
<dbReference type="GeneTree" id="ENSGT00940000156472"/>
<dbReference type="PROSITE" id="PS50056">
    <property type="entry name" value="TYR_PHOSPHATASE_2"/>
    <property type="match status" value="1"/>
</dbReference>
<accession>A0AAR2LXJ3</accession>
<proteinExistence type="predicted"/>
<evidence type="ECO:0008006" key="5">
    <source>
        <dbReference type="Google" id="ProtNLM"/>
    </source>
</evidence>
<dbReference type="SMART" id="SM00195">
    <property type="entry name" value="DSPc"/>
    <property type="match status" value="1"/>
</dbReference>
<dbReference type="InterPro" id="IPR000340">
    <property type="entry name" value="Dual-sp_phosphatase_cat-dom"/>
</dbReference>
<dbReference type="Proteomes" id="UP001501920">
    <property type="component" value="Chromosome 6"/>
</dbReference>
<dbReference type="InterPro" id="IPR020422">
    <property type="entry name" value="TYR_PHOSPHATASE_DUAL_dom"/>
</dbReference>
<dbReference type="SUPFAM" id="SSF52799">
    <property type="entry name" value="(Phosphotyrosine protein) phosphatases II"/>
    <property type="match status" value="1"/>
</dbReference>
<dbReference type="PANTHER" id="PTHR46377:SF1">
    <property type="entry name" value="DUAL SPECIFICITY PROTEIN PHOSPHATASE 19"/>
    <property type="match status" value="1"/>
</dbReference>
<keyword evidence="4" id="KW-1185">Reference proteome</keyword>
<dbReference type="GO" id="GO:0008579">
    <property type="term" value="F:JUN kinase phosphatase activity"/>
    <property type="evidence" value="ECO:0007669"/>
    <property type="project" value="TreeGrafter"/>
</dbReference>
<dbReference type="Gene3D" id="3.90.190.10">
    <property type="entry name" value="Protein tyrosine phosphatase superfamily"/>
    <property type="match status" value="1"/>
</dbReference>
<dbReference type="PROSITE" id="PS50054">
    <property type="entry name" value="TYR_PHOSPHATASE_DUAL"/>
    <property type="match status" value="1"/>
</dbReference>
<evidence type="ECO:0000259" key="1">
    <source>
        <dbReference type="PROSITE" id="PS50054"/>
    </source>
</evidence>
<dbReference type="Pfam" id="PF00782">
    <property type="entry name" value="DSPc"/>
    <property type="match status" value="1"/>
</dbReference>
<reference evidence="3" key="2">
    <citation type="submission" date="2025-08" db="UniProtKB">
        <authorList>
            <consortium name="Ensembl"/>
        </authorList>
    </citation>
    <scope>IDENTIFICATION</scope>
</reference>
<evidence type="ECO:0000313" key="4">
    <source>
        <dbReference type="Proteomes" id="UP001501920"/>
    </source>
</evidence>
<dbReference type="InterPro" id="IPR000387">
    <property type="entry name" value="Tyr_Pase_dom"/>
</dbReference>
<organism evidence="3 4">
    <name type="scientific">Pygocentrus nattereri</name>
    <name type="common">Red-bellied piranha</name>
    <dbReference type="NCBI Taxonomy" id="42514"/>
    <lineage>
        <taxon>Eukaryota</taxon>
        <taxon>Metazoa</taxon>
        <taxon>Chordata</taxon>
        <taxon>Craniata</taxon>
        <taxon>Vertebrata</taxon>
        <taxon>Euteleostomi</taxon>
        <taxon>Actinopterygii</taxon>
        <taxon>Neopterygii</taxon>
        <taxon>Teleostei</taxon>
        <taxon>Ostariophysi</taxon>
        <taxon>Characiformes</taxon>
        <taxon>Characoidei</taxon>
        <taxon>Pygocentrus</taxon>
    </lineage>
</organism>
<dbReference type="Ensembl" id="ENSPNAT00000059917.1">
    <property type="protein sequence ID" value="ENSPNAP00000079464.1"/>
    <property type="gene ID" value="ENSPNAG00000000290.2"/>
</dbReference>
<feature type="domain" description="Tyrosine specific protein phosphatases" evidence="2">
    <location>
        <begin position="167"/>
        <end position="219"/>
    </location>
</feature>
<protein>
    <recommendedName>
        <fullName evidence="5">Dual specificity phosphatase 19a</fullName>
    </recommendedName>
</protein>
<sequence length="248" mass="27797">MQSLAQEIKSFSKNNLRKQCTRVTTLSGRRIIETWKGSTVHVVEDTGQSETPCGYVQDNTWDLQVGYIRPYLLVGSQDAAHDFGTLMKYKVPIFSRITMFFVPKPPFQPLCSKFKSSLRLFCRFQVTHILNVAYGVENAFQELFVYKTLSILDQPDTDIISYLQECSQFIDKAKAEKGVVLVHCNAGVSRSVSIITGYLMSREGQSFDDAFSLVKSARPASCPNPGFLEQLKNFKPQSSTQANGLGHA</sequence>
<reference evidence="3 4" key="1">
    <citation type="submission" date="2020-10" db="EMBL/GenBank/DDBJ databases">
        <title>Pygocentrus nattereri (red-bellied piranha) genome, fPygNat1, primary haplotype.</title>
        <authorList>
            <person name="Myers G."/>
            <person name="Meyer A."/>
            <person name="Karagic N."/>
            <person name="Pippel M."/>
            <person name="Winkler S."/>
            <person name="Tracey A."/>
            <person name="Wood J."/>
            <person name="Formenti G."/>
            <person name="Howe K."/>
            <person name="Fedrigo O."/>
            <person name="Jarvis E.D."/>
        </authorList>
    </citation>
    <scope>NUCLEOTIDE SEQUENCE [LARGE SCALE GENOMIC DNA]</scope>
</reference>
<dbReference type="GO" id="GO:0005737">
    <property type="term" value="C:cytoplasm"/>
    <property type="evidence" value="ECO:0007669"/>
    <property type="project" value="TreeGrafter"/>
</dbReference>
<reference evidence="3" key="3">
    <citation type="submission" date="2025-09" db="UniProtKB">
        <authorList>
            <consortium name="Ensembl"/>
        </authorList>
    </citation>
    <scope>IDENTIFICATION</scope>
</reference>